<keyword evidence="5 12" id="KW-0812">Transmembrane</keyword>
<dbReference type="InterPro" id="IPR006121">
    <property type="entry name" value="HMA_dom"/>
</dbReference>
<dbReference type="PROSITE" id="PS50846">
    <property type="entry name" value="HMA_2"/>
    <property type="match status" value="1"/>
</dbReference>
<dbReference type="FunFam" id="2.70.150.10:FF:000002">
    <property type="entry name" value="Copper-transporting ATPase 1, putative"/>
    <property type="match status" value="1"/>
</dbReference>
<evidence type="ECO:0000313" key="16">
    <source>
        <dbReference type="Proteomes" id="UP000215027"/>
    </source>
</evidence>
<dbReference type="NCBIfam" id="TIGR01494">
    <property type="entry name" value="ATPase_P-type"/>
    <property type="match status" value="2"/>
</dbReference>
<keyword evidence="8 12" id="KW-0067">ATP-binding</keyword>
<evidence type="ECO:0000256" key="13">
    <source>
        <dbReference type="SAM" id="MobiDB-lite"/>
    </source>
</evidence>
<dbReference type="PROSITE" id="PS01047">
    <property type="entry name" value="HMA_1"/>
    <property type="match status" value="1"/>
</dbReference>
<dbReference type="AlphaFoldDB" id="A0A160T3R4"/>
<dbReference type="PRINTS" id="PR00119">
    <property type="entry name" value="CATATPASE"/>
</dbReference>
<dbReference type="InterPro" id="IPR059000">
    <property type="entry name" value="ATPase_P-type_domA"/>
</dbReference>
<dbReference type="InterPro" id="IPR044492">
    <property type="entry name" value="P_typ_ATPase_HD_dom"/>
</dbReference>
<dbReference type="SUPFAM" id="SSF81653">
    <property type="entry name" value="Calcium ATPase, transduction domain A"/>
    <property type="match status" value="1"/>
</dbReference>
<feature type="transmembrane region" description="Helical" evidence="12">
    <location>
        <begin position="200"/>
        <end position="217"/>
    </location>
</feature>
<keyword evidence="10 12" id="KW-1133">Transmembrane helix</keyword>
<dbReference type="InterPro" id="IPR036163">
    <property type="entry name" value="HMA_dom_sf"/>
</dbReference>
<dbReference type="InterPro" id="IPR023299">
    <property type="entry name" value="ATPase_P-typ_cyto_dom_N"/>
</dbReference>
<dbReference type="OrthoDB" id="135399at2"/>
<feature type="transmembrane region" description="Helical" evidence="12">
    <location>
        <begin position="348"/>
        <end position="367"/>
    </location>
</feature>
<dbReference type="InterPro" id="IPR008250">
    <property type="entry name" value="ATPase_P-typ_transduc_dom_A_sf"/>
</dbReference>
<feature type="domain" description="HMA" evidence="14">
    <location>
        <begin position="1"/>
        <end position="64"/>
    </location>
</feature>
<accession>A0A160T3R4</accession>
<sequence length="769" mass="80066">MEQRYQITGMDCANCALSIERGVAKLPDVRAATINFTTGALRVEGEVAPERVVARVRELGYDVTTADGRPLTAGTTADGRPTTVERDAHGHDHTPSGGGQRSAVGGLLPYLWARWDTRLALLAALLIIPGVLFDELLPGLGIASPLFAAMAVLAMVMAGYPIARSAVRTLRVNREITINLLMTIAAVGAVIIGAYTEAGLVMVLFALGEALEGYTAARARDAIGSLSALAPAEATLLGDGVESRVPVATLRVGDRIAVVPGERLPMDGRVLAGESAVDQSPITGESRPVDKVPGDEVYAGSVNGPGALEIEITHLAADNTISRMIALVSEAQDRRAPAQRFVDRFARVYTPAVIAVALLVAVVPPLFFDAPFWNPAPDVQGWLYRALALLVVACPCALVISTPVTLISAISNGARHGVLVKGGAVLEELSRVRAIAFDKTGTITRGKPAVVAVHAADCVEKMTNDESEFVIRHSSFVICTPCDNLLALAAAVERRSEHPLAGAVVAEATARGVADRYPAGNVTALTGRGITGRVDGRTITVGSHAYFEDDAGHDPFHADIAAADAAGLTTMLVRDGDTYLGYIALADATRDGSRAALAELAGMGIAPLVMLTGDHAATAERIAAEVGLTDVRAGLLPADKVTAVAELRAAHGAVAMVGDGINDTPALASASVGVAMGRAAQALETADVVLLGDDLRQLPFAVRLARSAMSTVRFNVALSIAIKLVFFVLVLLGGGSMWLAVLADMGTSLLVTANGMRLLRWPRPAVELG</sequence>
<evidence type="ECO:0000256" key="4">
    <source>
        <dbReference type="ARBA" id="ARBA00022553"/>
    </source>
</evidence>
<feature type="transmembrane region" description="Helical" evidence="12">
    <location>
        <begin position="142"/>
        <end position="163"/>
    </location>
</feature>
<dbReference type="InterPro" id="IPR023214">
    <property type="entry name" value="HAD_sf"/>
</dbReference>
<dbReference type="GO" id="GO:0016887">
    <property type="term" value="F:ATP hydrolysis activity"/>
    <property type="evidence" value="ECO:0007669"/>
    <property type="project" value="InterPro"/>
</dbReference>
<evidence type="ECO:0000256" key="6">
    <source>
        <dbReference type="ARBA" id="ARBA00022723"/>
    </source>
</evidence>
<dbReference type="PANTHER" id="PTHR48085">
    <property type="entry name" value="CADMIUM/ZINC-TRANSPORTING ATPASE HMA2-RELATED"/>
    <property type="match status" value="1"/>
</dbReference>
<dbReference type="PRINTS" id="PR00941">
    <property type="entry name" value="CDATPASE"/>
</dbReference>
<evidence type="ECO:0000256" key="2">
    <source>
        <dbReference type="ARBA" id="ARBA00006024"/>
    </source>
</evidence>
<organism evidence="15 16">
    <name type="scientific">Candidatus Promineifilum breve</name>
    <dbReference type="NCBI Taxonomy" id="1806508"/>
    <lineage>
        <taxon>Bacteria</taxon>
        <taxon>Bacillati</taxon>
        <taxon>Chloroflexota</taxon>
        <taxon>Ardenticatenia</taxon>
        <taxon>Candidatus Promineifilales</taxon>
        <taxon>Candidatus Promineifilaceae</taxon>
        <taxon>Candidatus Promineifilum</taxon>
    </lineage>
</organism>
<evidence type="ECO:0000256" key="10">
    <source>
        <dbReference type="ARBA" id="ARBA00022989"/>
    </source>
</evidence>
<dbReference type="Gene3D" id="3.40.1110.10">
    <property type="entry name" value="Calcium-transporting ATPase, cytoplasmic domain N"/>
    <property type="match status" value="1"/>
</dbReference>
<keyword evidence="11 12" id="KW-0472">Membrane</keyword>
<dbReference type="Proteomes" id="UP000215027">
    <property type="component" value="Chromosome I"/>
</dbReference>
<dbReference type="InterPro" id="IPR036412">
    <property type="entry name" value="HAD-like_sf"/>
</dbReference>
<dbReference type="Gene3D" id="3.40.50.1000">
    <property type="entry name" value="HAD superfamily/HAD-like"/>
    <property type="match status" value="1"/>
</dbReference>
<feature type="region of interest" description="Disordered" evidence="13">
    <location>
        <begin position="68"/>
        <end position="101"/>
    </location>
</feature>
<dbReference type="GO" id="GO:0005524">
    <property type="term" value="F:ATP binding"/>
    <property type="evidence" value="ECO:0007669"/>
    <property type="project" value="UniProtKB-UniRule"/>
</dbReference>
<dbReference type="GO" id="GO:0005886">
    <property type="term" value="C:plasma membrane"/>
    <property type="evidence" value="ECO:0007669"/>
    <property type="project" value="UniProtKB-SubCell"/>
</dbReference>
<feature type="transmembrane region" description="Helical" evidence="12">
    <location>
        <begin position="119"/>
        <end position="136"/>
    </location>
</feature>
<dbReference type="GO" id="GO:0046872">
    <property type="term" value="F:metal ion binding"/>
    <property type="evidence" value="ECO:0007669"/>
    <property type="project" value="UniProtKB-KW"/>
</dbReference>
<dbReference type="InterPro" id="IPR001757">
    <property type="entry name" value="P_typ_ATPase"/>
</dbReference>
<dbReference type="KEGG" id="pbf:CFX0092_A2566"/>
<keyword evidence="9" id="KW-1278">Translocase</keyword>
<evidence type="ECO:0000259" key="14">
    <source>
        <dbReference type="PROSITE" id="PS50846"/>
    </source>
</evidence>
<dbReference type="Pfam" id="PF00702">
    <property type="entry name" value="Hydrolase"/>
    <property type="match status" value="1"/>
</dbReference>
<evidence type="ECO:0000256" key="12">
    <source>
        <dbReference type="RuleBase" id="RU362081"/>
    </source>
</evidence>
<dbReference type="NCBIfam" id="TIGR01525">
    <property type="entry name" value="ATPase-IB_hvy"/>
    <property type="match status" value="1"/>
</dbReference>
<dbReference type="InterPro" id="IPR017969">
    <property type="entry name" value="Heavy-metal-associated_CS"/>
</dbReference>
<evidence type="ECO:0000256" key="5">
    <source>
        <dbReference type="ARBA" id="ARBA00022692"/>
    </source>
</evidence>
<protein>
    <submittedName>
        <fullName evidence="15">Heavy metal translocating P-type ATPase</fullName>
    </submittedName>
</protein>
<comment type="subcellular location">
    <subcellularLocation>
        <location evidence="1">Cell membrane</location>
        <topology evidence="1">Multi-pass membrane protein</topology>
    </subcellularLocation>
</comment>
<evidence type="ECO:0000313" key="15">
    <source>
        <dbReference type="EMBL" id="CUS04444.2"/>
    </source>
</evidence>
<dbReference type="SFLD" id="SFLDS00003">
    <property type="entry name" value="Haloacid_Dehalogenase"/>
    <property type="match status" value="1"/>
</dbReference>
<dbReference type="InterPro" id="IPR027256">
    <property type="entry name" value="P-typ_ATPase_IB"/>
</dbReference>
<comment type="similarity">
    <text evidence="2 12">Belongs to the cation transport ATPase (P-type) (TC 3.A.3) family. Type IB subfamily.</text>
</comment>
<dbReference type="Gene3D" id="3.30.70.100">
    <property type="match status" value="1"/>
</dbReference>
<feature type="compositionally biased region" description="Basic and acidic residues" evidence="13">
    <location>
        <begin position="83"/>
        <end position="94"/>
    </location>
</feature>
<feature type="transmembrane region" description="Helical" evidence="12">
    <location>
        <begin position="175"/>
        <end position="194"/>
    </location>
</feature>
<keyword evidence="6 12" id="KW-0479">Metal-binding</keyword>
<dbReference type="Pfam" id="PF00403">
    <property type="entry name" value="HMA"/>
    <property type="match status" value="1"/>
</dbReference>
<dbReference type="Pfam" id="PF00122">
    <property type="entry name" value="E1-E2_ATPase"/>
    <property type="match status" value="1"/>
</dbReference>
<dbReference type="SFLD" id="SFLDG00002">
    <property type="entry name" value="C1.7:_P-type_atpase_like"/>
    <property type="match status" value="1"/>
</dbReference>
<evidence type="ECO:0000256" key="9">
    <source>
        <dbReference type="ARBA" id="ARBA00022967"/>
    </source>
</evidence>
<dbReference type="InterPro" id="IPR051014">
    <property type="entry name" value="Cation_Transport_ATPase_IB"/>
</dbReference>
<evidence type="ECO:0000256" key="7">
    <source>
        <dbReference type="ARBA" id="ARBA00022741"/>
    </source>
</evidence>
<keyword evidence="7 12" id="KW-0547">Nucleotide-binding</keyword>
<proteinExistence type="inferred from homology"/>
<evidence type="ECO:0000256" key="8">
    <source>
        <dbReference type="ARBA" id="ARBA00022840"/>
    </source>
</evidence>
<dbReference type="SFLD" id="SFLDF00027">
    <property type="entry name" value="p-type_atpase"/>
    <property type="match status" value="1"/>
</dbReference>
<gene>
    <name evidence="15" type="ORF">CFX0092_A2566</name>
</gene>
<dbReference type="GO" id="GO:0019829">
    <property type="term" value="F:ATPase-coupled monoatomic cation transmembrane transporter activity"/>
    <property type="evidence" value="ECO:0007669"/>
    <property type="project" value="InterPro"/>
</dbReference>
<dbReference type="EMBL" id="LN890655">
    <property type="protein sequence ID" value="CUS04444.2"/>
    <property type="molecule type" value="Genomic_DNA"/>
</dbReference>
<dbReference type="CDD" id="cd00371">
    <property type="entry name" value="HMA"/>
    <property type="match status" value="1"/>
</dbReference>
<dbReference type="SUPFAM" id="SSF56784">
    <property type="entry name" value="HAD-like"/>
    <property type="match status" value="1"/>
</dbReference>
<dbReference type="RefSeq" id="WP_095043776.1">
    <property type="nucleotide sequence ID" value="NZ_LN890655.1"/>
</dbReference>
<dbReference type="SUPFAM" id="SSF55008">
    <property type="entry name" value="HMA, heavy metal-associated domain"/>
    <property type="match status" value="1"/>
</dbReference>
<evidence type="ECO:0000256" key="3">
    <source>
        <dbReference type="ARBA" id="ARBA00022475"/>
    </source>
</evidence>
<evidence type="ECO:0000256" key="11">
    <source>
        <dbReference type="ARBA" id="ARBA00023136"/>
    </source>
</evidence>
<reference evidence="15" key="1">
    <citation type="submission" date="2016-01" db="EMBL/GenBank/DDBJ databases">
        <authorList>
            <person name="Mcilroy J.S."/>
            <person name="Karst M S."/>
            <person name="Albertsen M."/>
        </authorList>
    </citation>
    <scope>NUCLEOTIDE SEQUENCE</scope>
    <source>
        <strain evidence="15">Cfx-K</strain>
    </source>
</reference>
<dbReference type="PROSITE" id="PS00154">
    <property type="entry name" value="ATPASE_E1_E2"/>
    <property type="match status" value="1"/>
</dbReference>
<feature type="transmembrane region" description="Helical" evidence="12">
    <location>
        <begin position="712"/>
        <end position="732"/>
    </location>
</feature>
<dbReference type="InterPro" id="IPR018303">
    <property type="entry name" value="ATPase_P-typ_P_site"/>
</dbReference>
<evidence type="ECO:0000256" key="1">
    <source>
        <dbReference type="ARBA" id="ARBA00004651"/>
    </source>
</evidence>
<feature type="transmembrane region" description="Helical" evidence="12">
    <location>
        <begin position="387"/>
        <end position="410"/>
    </location>
</feature>
<keyword evidence="4" id="KW-0597">Phosphoprotein</keyword>
<name>A0A160T3R4_9CHLR</name>
<dbReference type="PANTHER" id="PTHR48085:SF5">
    <property type="entry name" value="CADMIUM_ZINC-TRANSPORTING ATPASE HMA4-RELATED"/>
    <property type="match status" value="1"/>
</dbReference>
<keyword evidence="3 12" id="KW-1003">Cell membrane</keyword>
<dbReference type="Gene3D" id="2.70.150.10">
    <property type="entry name" value="Calcium-transporting ATPase, cytoplasmic transduction domain A"/>
    <property type="match status" value="1"/>
</dbReference>
<dbReference type="SUPFAM" id="SSF81665">
    <property type="entry name" value="Calcium ATPase, transmembrane domain M"/>
    <property type="match status" value="1"/>
</dbReference>
<dbReference type="GO" id="GO:0015086">
    <property type="term" value="F:cadmium ion transmembrane transporter activity"/>
    <property type="evidence" value="ECO:0007669"/>
    <property type="project" value="TreeGrafter"/>
</dbReference>
<dbReference type="InterPro" id="IPR023298">
    <property type="entry name" value="ATPase_P-typ_TM_dom_sf"/>
</dbReference>
<keyword evidence="16" id="KW-1185">Reference proteome</keyword>